<accession>A0A3P8APE0</accession>
<name>A0A183FGX4_HELPZ</name>
<organism evidence="3 4">
    <name type="scientific">Heligmosomoides polygyrus</name>
    <name type="common">Parasitic roundworm</name>
    <dbReference type="NCBI Taxonomy" id="6339"/>
    <lineage>
        <taxon>Eukaryota</taxon>
        <taxon>Metazoa</taxon>
        <taxon>Ecdysozoa</taxon>
        <taxon>Nematoda</taxon>
        <taxon>Chromadorea</taxon>
        <taxon>Rhabditida</taxon>
        <taxon>Rhabditina</taxon>
        <taxon>Rhabditomorpha</taxon>
        <taxon>Strongyloidea</taxon>
        <taxon>Heligmosomidae</taxon>
        <taxon>Heligmosomoides</taxon>
    </lineage>
</organism>
<evidence type="ECO:0000313" key="2">
    <source>
        <dbReference type="EMBL" id="VDO66398.1"/>
    </source>
</evidence>
<proteinExistence type="predicted"/>
<dbReference type="EMBL" id="UZAH01025570">
    <property type="protein sequence ID" value="VDO66398.1"/>
    <property type="molecule type" value="Genomic_DNA"/>
</dbReference>
<keyword evidence="3" id="KW-1185">Reference proteome</keyword>
<dbReference type="AlphaFoldDB" id="A0A183FGX4"/>
<accession>A0A183FGX4</accession>
<evidence type="ECO:0000256" key="1">
    <source>
        <dbReference type="SAM" id="MobiDB-lite"/>
    </source>
</evidence>
<dbReference type="WBParaSite" id="HPBE_0000596201-mRNA-1">
    <property type="protein sequence ID" value="HPBE_0000596201-mRNA-1"/>
    <property type="gene ID" value="HPBE_0000596201"/>
</dbReference>
<feature type="compositionally biased region" description="Polar residues" evidence="1">
    <location>
        <begin position="1"/>
        <end position="14"/>
    </location>
</feature>
<protein>
    <submittedName>
        <fullName evidence="4">Transposase</fullName>
    </submittedName>
</protein>
<sequence>MKKPISTTTCPQESNDGEITGRVATFPSTEVVVMRWPVSMCDSSTRWVTSLLPRRIVHPTAVTRAENLAFGNDDWTTDVGWLTHQKT</sequence>
<feature type="region of interest" description="Disordered" evidence="1">
    <location>
        <begin position="1"/>
        <end position="20"/>
    </location>
</feature>
<gene>
    <name evidence="2" type="ORF">HPBE_LOCUS5963</name>
</gene>
<dbReference type="Proteomes" id="UP000050761">
    <property type="component" value="Unassembled WGS sequence"/>
</dbReference>
<reference evidence="2 3" key="1">
    <citation type="submission" date="2018-11" db="EMBL/GenBank/DDBJ databases">
        <authorList>
            <consortium name="Pathogen Informatics"/>
        </authorList>
    </citation>
    <scope>NUCLEOTIDE SEQUENCE [LARGE SCALE GENOMIC DNA]</scope>
</reference>
<evidence type="ECO:0000313" key="3">
    <source>
        <dbReference type="Proteomes" id="UP000050761"/>
    </source>
</evidence>
<reference evidence="4" key="2">
    <citation type="submission" date="2019-09" db="UniProtKB">
        <authorList>
            <consortium name="WormBaseParasite"/>
        </authorList>
    </citation>
    <scope>IDENTIFICATION</scope>
</reference>
<evidence type="ECO:0000313" key="4">
    <source>
        <dbReference type="WBParaSite" id="HPBE_0000596201-mRNA-1"/>
    </source>
</evidence>